<organism evidence="2">
    <name type="scientific">Burkholderia pseudomallei 1710a</name>
    <dbReference type="NCBI Taxonomy" id="320371"/>
    <lineage>
        <taxon>Bacteria</taxon>
        <taxon>Pseudomonadati</taxon>
        <taxon>Pseudomonadota</taxon>
        <taxon>Betaproteobacteria</taxon>
        <taxon>Burkholderiales</taxon>
        <taxon>Burkholderiaceae</taxon>
        <taxon>Burkholderia</taxon>
        <taxon>pseudomallei group</taxon>
    </lineage>
</organism>
<evidence type="ECO:0000313" key="2">
    <source>
        <dbReference type="EMBL" id="EET04100.1"/>
    </source>
</evidence>
<proteinExistence type="predicted"/>
<reference evidence="2" key="1">
    <citation type="submission" date="2009-05" db="EMBL/GenBank/DDBJ databases">
        <authorList>
            <person name="Harkins D.M."/>
            <person name="DeShazer D."/>
            <person name="Woods D.E."/>
            <person name="Brinkac L.M."/>
            <person name="Brown K.A."/>
            <person name="Hung G.C."/>
            <person name="Tuanyok A."/>
            <person name="Zhang B."/>
            <person name="Nierman W.C."/>
        </authorList>
    </citation>
    <scope>NUCLEOTIDE SEQUENCE [LARGE SCALE GENOMIC DNA]</scope>
    <source>
        <strain evidence="2">1710a</strain>
    </source>
</reference>
<accession>A0A0E1VT52</accession>
<protein>
    <submittedName>
        <fullName evidence="2">Uncharacterized protein</fullName>
    </submittedName>
</protein>
<evidence type="ECO:0000256" key="1">
    <source>
        <dbReference type="SAM" id="MobiDB-lite"/>
    </source>
</evidence>
<feature type="region of interest" description="Disordered" evidence="1">
    <location>
        <begin position="24"/>
        <end position="53"/>
    </location>
</feature>
<sequence length="53" mass="5661">MVLRARARARGQGTRILAARAARRGAAQHSPTIGHKSAHIPETFGTDSPCPRT</sequence>
<dbReference type="Proteomes" id="UP000001812">
    <property type="component" value="Chromosome II"/>
</dbReference>
<dbReference type="AlphaFoldDB" id="A0A0E1VT52"/>
<name>A0A0E1VT52_BURPE</name>
<gene>
    <name evidence="2" type="ORF">BURPS1710A_A0076</name>
</gene>
<dbReference type="HOGENOM" id="CLU_3059437_0_0_4"/>
<dbReference type="EMBL" id="CM000833">
    <property type="protein sequence ID" value="EET04100.1"/>
    <property type="molecule type" value="Genomic_DNA"/>
</dbReference>